<dbReference type="InterPro" id="IPR029032">
    <property type="entry name" value="AhpD-like"/>
</dbReference>
<dbReference type="AlphaFoldDB" id="A0A5Q4ZN84"/>
<feature type="domain" description="Carboxymuconolactone decarboxylase-like" evidence="1">
    <location>
        <begin position="177"/>
        <end position="248"/>
    </location>
</feature>
<dbReference type="PANTHER" id="PTHR33930:SF2">
    <property type="entry name" value="BLR3452 PROTEIN"/>
    <property type="match status" value="1"/>
</dbReference>
<dbReference type="GO" id="GO:0051920">
    <property type="term" value="F:peroxiredoxin activity"/>
    <property type="evidence" value="ECO:0007669"/>
    <property type="project" value="InterPro"/>
</dbReference>
<dbReference type="PANTHER" id="PTHR33930">
    <property type="entry name" value="ALKYL HYDROPEROXIDE REDUCTASE AHPD"/>
    <property type="match status" value="1"/>
</dbReference>
<proteinExistence type="predicted"/>
<dbReference type="InterPro" id="IPR003779">
    <property type="entry name" value="CMD-like"/>
</dbReference>
<name>A0A5Q4ZN84_9BURK</name>
<keyword evidence="3" id="KW-1185">Reference proteome</keyword>
<protein>
    <recommendedName>
        <fullName evidence="1">Carboxymuconolactone decarboxylase-like domain-containing protein</fullName>
    </recommendedName>
</protein>
<organism evidence="2 3">
    <name type="scientific">Paraburkholderia dioscoreae</name>
    <dbReference type="NCBI Taxonomy" id="2604047"/>
    <lineage>
        <taxon>Bacteria</taxon>
        <taxon>Pseudomonadati</taxon>
        <taxon>Pseudomonadota</taxon>
        <taxon>Betaproteobacteria</taxon>
        <taxon>Burkholderiales</taxon>
        <taxon>Burkholderiaceae</taxon>
        <taxon>Paraburkholderia</taxon>
    </lineage>
</organism>
<evidence type="ECO:0000259" key="1">
    <source>
        <dbReference type="Pfam" id="PF02627"/>
    </source>
</evidence>
<dbReference type="Gene3D" id="1.20.1290.10">
    <property type="entry name" value="AhpD-like"/>
    <property type="match status" value="1"/>
</dbReference>
<dbReference type="KEGG" id="pdio:PDMSB3_2174.1"/>
<evidence type="ECO:0000313" key="2">
    <source>
        <dbReference type="EMBL" id="VVD33458.1"/>
    </source>
</evidence>
<evidence type="ECO:0000313" key="3">
    <source>
        <dbReference type="Proteomes" id="UP000325811"/>
    </source>
</evidence>
<reference evidence="2 3" key="1">
    <citation type="submission" date="2019-08" db="EMBL/GenBank/DDBJ databases">
        <authorList>
            <person name="Herpell B J."/>
        </authorList>
    </citation>
    <scope>NUCLEOTIDE SEQUENCE [LARGE SCALE GENOMIC DNA]</scope>
    <source>
        <strain evidence="3">Msb3</strain>
    </source>
</reference>
<gene>
    <name evidence="2" type="ORF">PDMSB3_2174</name>
</gene>
<dbReference type="SUPFAM" id="SSF69118">
    <property type="entry name" value="AhpD-like"/>
    <property type="match status" value="1"/>
</dbReference>
<feature type="domain" description="Carboxymuconolactone decarboxylase-like" evidence="1">
    <location>
        <begin position="49"/>
        <end position="114"/>
    </location>
</feature>
<accession>A0A5Q4ZN84</accession>
<dbReference type="Pfam" id="PF02627">
    <property type="entry name" value="CMD"/>
    <property type="match status" value="2"/>
</dbReference>
<dbReference type="Proteomes" id="UP000325811">
    <property type="component" value="Chromosome II"/>
</dbReference>
<dbReference type="EMBL" id="LR699554">
    <property type="protein sequence ID" value="VVD33458.1"/>
    <property type="molecule type" value="Genomic_DNA"/>
</dbReference>
<sequence>MNHALYCNEGIQIMTQTTPQPDSSRLRDELVRLHGKASPEWDSLVRLDPRFVDAYLKFAGVPQRRNHLDDKTRAFIALAADACATQLYAPGVARHIERALSFGATREELIEVLELISTIGIHTSNVGVPVLLEVLEEEGLRKGAPPLDERRQKLKAEFETNRGYWHPTWEGLLELDPDLFEAYVEFSSVPWRTGVLSPKIKEFMYCAFDASATHLYVPGLKLHIRNALRYGATAEELMELLEIVSVTGIHGAELGAPLLEAALKRSGAATGEPHA</sequence>